<feature type="binding site" evidence="9">
    <location>
        <position position="14"/>
    </location>
    <ligand>
        <name>a divalent metal cation</name>
        <dbReference type="ChEBI" id="CHEBI:60240"/>
    </ligand>
</feature>
<evidence type="ECO:0000313" key="11">
    <source>
        <dbReference type="EMBL" id="TPD63261.1"/>
    </source>
</evidence>
<keyword evidence="7 9" id="KW-0547">Nucleotide-binding</keyword>
<sequence>MQPSPRRILVTNDDGINAPGLEILEKIAHELSDDVWTVAPEVEQSGKGHALTLTEPLRYRQVAERRFAVMGTPTDCVMLATHSIIPDGKPTLLLSGINRGGNLAEDMTYSGTIAAAMEGTICGIPSIALSQDVDKRNREKPFPTAEKYGLEIVRSLIEESWEDGILLNVNFPTDVNTVKGIRATHQGFRSEAELFIEERQDLRNNNYYWIGFRRAYGNAVEATDLEAMLEDNISVTPLHLDLTHYTTYNSLRKSINRDF</sequence>
<dbReference type="InterPro" id="IPR036523">
    <property type="entry name" value="SurE-like_sf"/>
</dbReference>
<evidence type="ECO:0000256" key="7">
    <source>
        <dbReference type="ARBA" id="ARBA00022741"/>
    </source>
</evidence>
<comment type="subcellular location">
    <subcellularLocation>
        <location evidence="3 9">Cytoplasm</location>
    </subcellularLocation>
</comment>
<feature type="binding site" evidence="9">
    <location>
        <position position="45"/>
    </location>
    <ligand>
        <name>a divalent metal cation</name>
        <dbReference type="ChEBI" id="CHEBI:60240"/>
    </ligand>
</feature>
<protein>
    <recommendedName>
        <fullName evidence="9">5'-nucleotidase SurE</fullName>
        <ecNumber evidence="9">3.1.3.5</ecNumber>
    </recommendedName>
    <alternativeName>
        <fullName evidence="9">Nucleoside 5'-monophosphate phosphohydrolase</fullName>
    </alternativeName>
</protein>
<evidence type="ECO:0000256" key="8">
    <source>
        <dbReference type="ARBA" id="ARBA00022801"/>
    </source>
</evidence>
<comment type="cofactor">
    <cofactor evidence="9">
        <name>a divalent metal cation</name>
        <dbReference type="ChEBI" id="CHEBI:60240"/>
    </cofactor>
    <text evidence="9">Binds 1 divalent metal cation per subunit.</text>
</comment>
<feature type="binding site" evidence="9">
    <location>
        <position position="13"/>
    </location>
    <ligand>
        <name>a divalent metal cation</name>
        <dbReference type="ChEBI" id="CHEBI:60240"/>
    </ligand>
</feature>
<evidence type="ECO:0000256" key="1">
    <source>
        <dbReference type="ARBA" id="ARBA00000815"/>
    </source>
</evidence>
<dbReference type="Pfam" id="PF01975">
    <property type="entry name" value="SurE"/>
    <property type="match status" value="1"/>
</dbReference>
<dbReference type="Gene3D" id="3.40.1210.10">
    <property type="entry name" value="Survival protein SurE-like phosphatase/nucleotidase"/>
    <property type="match status" value="1"/>
</dbReference>
<evidence type="ECO:0000256" key="3">
    <source>
        <dbReference type="ARBA" id="ARBA00004496"/>
    </source>
</evidence>
<evidence type="ECO:0000256" key="6">
    <source>
        <dbReference type="ARBA" id="ARBA00022723"/>
    </source>
</evidence>
<dbReference type="EC" id="3.1.3.5" evidence="9"/>
<comment type="function">
    <text evidence="9">Nucleotidase that shows phosphatase activity on nucleoside 5'-monophosphates.</text>
</comment>
<evidence type="ECO:0000256" key="9">
    <source>
        <dbReference type="HAMAP-Rule" id="MF_00060"/>
    </source>
</evidence>
<dbReference type="SUPFAM" id="SSF64167">
    <property type="entry name" value="SurE-like"/>
    <property type="match status" value="1"/>
</dbReference>
<dbReference type="InterPro" id="IPR030048">
    <property type="entry name" value="SurE"/>
</dbReference>
<evidence type="ECO:0000259" key="10">
    <source>
        <dbReference type="Pfam" id="PF01975"/>
    </source>
</evidence>
<keyword evidence="5 9" id="KW-0963">Cytoplasm</keyword>
<comment type="caution">
    <text evidence="11">The sequence shown here is derived from an EMBL/GenBank/DDBJ whole genome shotgun (WGS) entry which is preliminary data.</text>
</comment>
<comment type="cofactor">
    <cofactor evidence="2">
        <name>Mg(2+)</name>
        <dbReference type="ChEBI" id="CHEBI:18420"/>
    </cofactor>
</comment>
<dbReference type="AlphaFoldDB" id="A0A501PU55"/>
<evidence type="ECO:0000256" key="2">
    <source>
        <dbReference type="ARBA" id="ARBA00001946"/>
    </source>
</evidence>
<feature type="domain" description="Survival protein SurE-like phosphatase/nucleotidase" evidence="10">
    <location>
        <begin position="8"/>
        <end position="190"/>
    </location>
</feature>
<accession>A0A501PU55</accession>
<dbReference type="FunFam" id="3.40.1210.10:FF:000001">
    <property type="entry name" value="5'/3'-nucleotidase SurE"/>
    <property type="match status" value="1"/>
</dbReference>
<organism evidence="11 12">
    <name type="scientific">Emcibacter nanhaiensis</name>
    <dbReference type="NCBI Taxonomy" id="1505037"/>
    <lineage>
        <taxon>Bacteria</taxon>
        <taxon>Pseudomonadati</taxon>
        <taxon>Pseudomonadota</taxon>
        <taxon>Alphaproteobacteria</taxon>
        <taxon>Emcibacterales</taxon>
        <taxon>Emcibacteraceae</taxon>
        <taxon>Emcibacter</taxon>
    </lineage>
</organism>
<reference evidence="12" key="1">
    <citation type="submission" date="2019-06" db="EMBL/GenBank/DDBJ databases">
        <title>The complete genome of Emcibacter congregatus ZYLT.</title>
        <authorList>
            <person name="Zhao Z."/>
        </authorList>
    </citation>
    <scope>NUCLEOTIDE SEQUENCE [LARGE SCALE GENOMIC DNA]</scope>
    <source>
        <strain evidence="12">MCCC 1A06723</strain>
    </source>
</reference>
<keyword evidence="12" id="KW-1185">Reference proteome</keyword>
<dbReference type="PANTHER" id="PTHR30457">
    <property type="entry name" value="5'-NUCLEOTIDASE SURE"/>
    <property type="match status" value="1"/>
</dbReference>
<gene>
    <name evidence="9 11" type="primary">surE</name>
    <name evidence="11" type="ORF">FIV46_03345</name>
</gene>
<dbReference type="OrthoDB" id="9780815at2"/>
<dbReference type="InterPro" id="IPR002828">
    <property type="entry name" value="SurE-like_Pase/nucleotidase"/>
</dbReference>
<feature type="binding site" evidence="9">
    <location>
        <position position="98"/>
    </location>
    <ligand>
        <name>a divalent metal cation</name>
        <dbReference type="ChEBI" id="CHEBI:60240"/>
    </ligand>
</feature>
<dbReference type="GO" id="GO:0008254">
    <property type="term" value="F:3'-nucleotidase activity"/>
    <property type="evidence" value="ECO:0007669"/>
    <property type="project" value="TreeGrafter"/>
</dbReference>
<dbReference type="NCBIfam" id="TIGR00087">
    <property type="entry name" value="surE"/>
    <property type="match status" value="1"/>
</dbReference>
<dbReference type="Proteomes" id="UP000319148">
    <property type="component" value="Unassembled WGS sequence"/>
</dbReference>
<dbReference type="NCBIfam" id="NF001490">
    <property type="entry name" value="PRK00346.1-4"/>
    <property type="match status" value="1"/>
</dbReference>
<name>A0A501PU55_9PROT</name>
<comment type="similarity">
    <text evidence="4 9">Belongs to the SurE nucleotidase family.</text>
</comment>
<dbReference type="GO" id="GO:0000166">
    <property type="term" value="F:nucleotide binding"/>
    <property type="evidence" value="ECO:0007669"/>
    <property type="project" value="UniProtKB-KW"/>
</dbReference>
<dbReference type="HAMAP" id="MF_00060">
    <property type="entry name" value="SurE"/>
    <property type="match status" value="1"/>
</dbReference>
<proteinExistence type="inferred from homology"/>
<dbReference type="PANTHER" id="PTHR30457:SF12">
    <property type="entry name" value="5'_3'-NUCLEOTIDASE SURE"/>
    <property type="match status" value="1"/>
</dbReference>
<evidence type="ECO:0000313" key="12">
    <source>
        <dbReference type="Proteomes" id="UP000319148"/>
    </source>
</evidence>
<dbReference type="GO" id="GO:0005737">
    <property type="term" value="C:cytoplasm"/>
    <property type="evidence" value="ECO:0007669"/>
    <property type="project" value="UniProtKB-SubCell"/>
</dbReference>
<dbReference type="GO" id="GO:0008253">
    <property type="term" value="F:5'-nucleotidase activity"/>
    <property type="evidence" value="ECO:0007669"/>
    <property type="project" value="UniProtKB-UniRule"/>
</dbReference>
<evidence type="ECO:0000256" key="5">
    <source>
        <dbReference type="ARBA" id="ARBA00022490"/>
    </source>
</evidence>
<keyword evidence="6 9" id="KW-0479">Metal-binding</keyword>
<evidence type="ECO:0000256" key="4">
    <source>
        <dbReference type="ARBA" id="ARBA00011062"/>
    </source>
</evidence>
<comment type="catalytic activity">
    <reaction evidence="1 9">
        <text>a ribonucleoside 5'-phosphate + H2O = a ribonucleoside + phosphate</text>
        <dbReference type="Rhea" id="RHEA:12484"/>
        <dbReference type="ChEBI" id="CHEBI:15377"/>
        <dbReference type="ChEBI" id="CHEBI:18254"/>
        <dbReference type="ChEBI" id="CHEBI:43474"/>
        <dbReference type="ChEBI" id="CHEBI:58043"/>
        <dbReference type="EC" id="3.1.3.5"/>
    </reaction>
</comment>
<keyword evidence="8 9" id="KW-0378">Hydrolase</keyword>
<dbReference type="EMBL" id="VFIY01000004">
    <property type="protein sequence ID" value="TPD63261.1"/>
    <property type="molecule type" value="Genomic_DNA"/>
</dbReference>
<dbReference type="GO" id="GO:0004309">
    <property type="term" value="F:exopolyphosphatase activity"/>
    <property type="evidence" value="ECO:0007669"/>
    <property type="project" value="TreeGrafter"/>
</dbReference>
<dbReference type="GO" id="GO:0046872">
    <property type="term" value="F:metal ion binding"/>
    <property type="evidence" value="ECO:0007669"/>
    <property type="project" value="UniProtKB-UniRule"/>
</dbReference>